<feature type="transmembrane region" description="Helical" evidence="6">
    <location>
        <begin position="139"/>
        <end position="161"/>
    </location>
</feature>
<feature type="domain" description="Major facilitator superfamily (MFS) profile" evidence="7">
    <location>
        <begin position="49"/>
        <end position="540"/>
    </location>
</feature>
<feature type="transmembrane region" description="Helical" evidence="6">
    <location>
        <begin position="84"/>
        <end position="102"/>
    </location>
</feature>
<feature type="transmembrane region" description="Helical" evidence="6">
    <location>
        <begin position="380"/>
        <end position="400"/>
    </location>
</feature>
<evidence type="ECO:0000313" key="9">
    <source>
        <dbReference type="Proteomes" id="UP000224080"/>
    </source>
</evidence>
<dbReference type="FunFam" id="1.20.1720.10:FF:000012">
    <property type="entry name" value="MFS toxin efflux pump (AflT)"/>
    <property type="match status" value="1"/>
</dbReference>
<gene>
    <name evidence="8" type="ORF">GX51_04506</name>
</gene>
<feature type="transmembrane region" description="Helical" evidence="6">
    <location>
        <begin position="173"/>
        <end position="193"/>
    </location>
</feature>
<comment type="caution">
    <text evidence="8">The sequence shown here is derived from an EMBL/GenBank/DDBJ whole genome shotgun (WGS) entry which is preliminary data.</text>
</comment>
<feature type="transmembrane region" description="Helical" evidence="6">
    <location>
        <begin position="319"/>
        <end position="340"/>
    </location>
</feature>
<feature type="compositionally biased region" description="Polar residues" evidence="5">
    <location>
        <begin position="27"/>
        <end position="38"/>
    </location>
</feature>
<dbReference type="InterPro" id="IPR036259">
    <property type="entry name" value="MFS_trans_sf"/>
</dbReference>
<dbReference type="InterPro" id="IPR011701">
    <property type="entry name" value="MFS"/>
</dbReference>
<dbReference type="Proteomes" id="UP000224080">
    <property type="component" value="Unassembled WGS sequence"/>
</dbReference>
<dbReference type="GO" id="GO:0005886">
    <property type="term" value="C:plasma membrane"/>
    <property type="evidence" value="ECO:0007669"/>
    <property type="project" value="TreeGrafter"/>
</dbReference>
<keyword evidence="2 6" id="KW-0812">Transmembrane</keyword>
<feature type="transmembrane region" description="Helical" evidence="6">
    <location>
        <begin position="114"/>
        <end position="133"/>
    </location>
</feature>
<dbReference type="PROSITE" id="PS50850">
    <property type="entry name" value="MFS"/>
    <property type="match status" value="1"/>
</dbReference>
<dbReference type="AlphaFoldDB" id="A0A2B7X1H8"/>
<evidence type="ECO:0000256" key="5">
    <source>
        <dbReference type="SAM" id="MobiDB-lite"/>
    </source>
</evidence>
<accession>A0A2B7X1H8</accession>
<evidence type="ECO:0000256" key="1">
    <source>
        <dbReference type="ARBA" id="ARBA00004141"/>
    </source>
</evidence>
<dbReference type="PANTHER" id="PTHR23501">
    <property type="entry name" value="MAJOR FACILITATOR SUPERFAMILY"/>
    <property type="match status" value="1"/>
</dbReference>
<dbReference type="InterPro" id="IPR020846">
    <property type="entry name" value="MFS_dom"/>
</dbReference>
<feature type="transmembrane region" description="Helical" evidence="6">
    <location>
        <begin position="199"/>
        <end position="222"/>
    </location>
</feature>
<feature type="transmembrane region" description="Helical" evidence="6">
    <location>
        <begin position="243"/>
        <end position="266"/>
    </location>
</feature>
<reference evidence="8 9" key="1">
    <citation type="submission" date="2017-10" db="EMBL/GenBank/DDBJ databases">
        <title>Comparative genomics in systemic dimorphic fungi from Ajellomycetaceae.</title>
        <authorList>
            <person name="Munoz J.F."/>
            <person name="Mcewen J.G."/>
            <person name="Clay O.K."/>
            <person name="Cuomo C.A."/>
        </authorList>
    </citation>
    <scope>NUCLEOTIDE SEQUENCE [LARGE SCALE GENOMIC DNA]</scope>
    <source>
        <strain evidence="8 9">UAMH130</strain>
    </source>
</reference>
<evidence type="ECO:0000313" key="8">
    <source>
        <dbReference type="EMBL" id="PGH02623.1"/>
    </source>
</evidence>
<dbReference type="PANTHER" id="PTHR23501:SF201">
    <property type="entry name" value="MFS AFLATOXIN EFFLUX PUMP"/>
    <property type="match status" value="1"/>
</dbReference>
<feature type="transmembrane region" description="Helical" evidence="6">
    <location>
        <begin position="513"/>
        <end position="535"/>
    </location>
</feature>
<keyword evidence="4 6" id="KW-0472">Membrane</keyword>
<name>A0A2B7X1H8_9EURO</name>
<sequence length="546" mass="58624">MAVPAGESSLIDLEKKPVQEEPDVQEEASSSSQEGDQTEYPSTKRLLVIMGAVYLVFFIVALNRTIIATAIPRISDDFKALDDIGWYGSVYFITNCSTQLVFGKVYTLFSPKWVFIISIVLFEIGSAVCGAAPNSIAFIFGRAIVGIGSSAIFAGSVVIILHTIPLPKRPMYLGLLGSTFGLASVVAPLLGGAFTDKVSWRWCFYINIPIGAVTLAIVFFVLKMPNAKNDTDLASAPFKKKMLHLDPFGMLCFFPGMICLLLALQWGGTTYEWNSTRIIVLLVVFALLLLGFMAIQVWNKEYASVPGRIAVQRSMLAGVYYTVCTGGHMLVVLYYLPIWFQAIKGVSAVNSGINILPTMISVVVGGIVAGGLVSKIGYYTPFMILSTVFSSIGAGLMITFTKETGPAKWIGYQVLYGFGLGSGFQHGHIAAQTVLPKKDVPIGAALVLFAQAFGGAIFLAVGQNVFANGLAARLANIAGIDATIIADVGATTLRNRIKSPEILGRVLDQYNGALIETFQVALALACLSLLGGLAMEWRSVKGEKKD</sequence>
<feature type="transmembrane region" description="Helical" evidence="6">
    <location>
        <begin position="46"/>
        <end position="72"/>
    </location>
</feature>
<dbReference type="SUPFAM" id="SSF103473">
    <property type="entry name" value="MFS general substrate transporter"/>
    <property type="match status" value="1"/>
</dbReference>
<keyword evidence="9" id="KW-1185">Reference proteome</keyword>
<dbReference type="Gene3D" id="1.20.1250.20">
    <property type="entry name" value="MFS general substrate transporter like domains"/>
    <property type="match status" value="2"/>
</dbReference>
<evidence type="ECO:0000256" key="3">
    <source>
        <dbReference type="ARBA" id="ARBA00022989"/>
    </source>
</evidence>
<evidence type="ECO:0000256" key="4">
    <source>
        <dbReference type="ARBA" id="ARBA00023136"/>
    </source>
</evidence>
<dbReference type="CDD" id="cd17502">
    <property type="entry name" value="MFS_Azr1_MDR_like"/>
    <property type="match status" value="1"/>
</dbReference>
<feature type="transmembrane region" description="Helical" evidence="6">
    <location>
        <begin position="442"/>
        <end position="462"/>
    </location>
</feature>
<feature type="transmembrane region" description="Helical" evidence="6">
    <location>
        <begin position="278"/>
        <end position="298"/>
    </location>
</feature>
<dbReference type="Pfam" id="PF07690">
    <property type="entry name" value="MFS_1"/>
    <property type="match status" value="1"/>
</dbReference>
<protein>
    <recommendedName>
        <fullName evidence="7">Major facilitator superfamily (MFS) profile domain-containing protein</fullName>
    </recommendedName>
</protein>
<evidence type="ECO:0000256" key="6">
    <source>
        <dbReference type="SAM" id="Phobius"/>
    </source>
</evidence>
<feature type="transmembrane region" description="Helical" evidence="6">
    <location>
        <begin position="352"/>
        <end position="373"/>
    </location>
</feature>
<comment type="subcellular location">
    <subcellularLocation>
        <location evidence="1">Membrane</location>
        <topology evidence="1">Multi-pass membrane protein</topology>
    </subcellularLocation>
</comment>
<proteinExistence type="predicted"/>
<dbReference type="GO" id="GO:0022857">
    <property type="term" value="F:transmembrane transporter activity"/>
    <property type="evidence" value="ECO:0007669"/>
    <property type="project" value="InterPro"/>
</dbReference>
<feature type="region of interest" description="Disordered" evidence="5">
    <location>
        <begin position="1"/>
        <end position="38"/>
    </location>
</feature>
<dbReference type="OrthoDB" id="10021397at2759"/>
<keyword evidence="3 6" id="KW-1133">Transmembrane helix</keyword>
<dbReference type="FunFam" id="1.20.1250.20:FF:000196">
    <property type="entry name" value="MFS toxin efflux pump (AflT)"/>
    <property type="match status" value="1"/>
</dbReference>
<evidence type="ECO:0000256" key="2">
    <source>
        <dbReference type="ARBA" id="ARBA00022692"/>
    </source>
</evidence>
<dbReference type="EMBL" id="PDNC01000057">
    <property type="protein sequence ID" value="PGH02623.1"/>
    <property type="molecule type" value="Genomic_DNA"/>
</dbReference>
<organism evidence="8 9">
    <name type="scientific">Blastomyces parvus</name>
    <dbReference type="NCBI Taxonomy" id="2060905"/>
    <lineage>
        <taxon>Eukaryota</taxon>
        <taxon>Fungi</taxon>
        <taxon>Dikarya</taxon>
        <taxon>Ascomycota</taxon>
        <taxon>Pezizomycotina</taxon>
        <taxon>Eurotiomycetes</taxon>
        <taxon>Eurotiomycetidae</taxon>
        <taxon>Onygenales</taxon>
        <taxon>Ajellomycetaceae</taxon>
        <taxon>Blastomyces</taxon>
    </lineage>
</organism>
<evidence type="ECO:0000259" key="7">
    <source>
        <dbReference type="PROSITE" id="PS50850"/>
    </source>
</evidence>